<accession>A0A1J3DCK6</accession>
<evidence type="ECO:0000313" key="1">
    <source>
        <dbReference type="EMBL" id="JAU15485.1"/>
    </source>
</evidence>
<gene>
    <name evidence="1" type="ORF">GA_TR5656_c20_g1_i1_g.18497</name>
</gene>
<organism evidence="1">
    <name type="scientific">Noccaea caerulescens</name>
    <name type="common">Alpine penny-cress</name>
    <name type="synonym">Thlaspi caerulescens</name>
    <dbReference type="NCBI Taxonomy" id="107243"/>
    <lineage>
        <taxon>Eukaryota</taxon>
        <taxon>Viridiplantae</taxon>
        <taxon>Streptophyta</taxon>
        <taxon>Embryophyta</taxon>
        <taxon>Tracheophyta</taxon>
        <taxon>Spermatophyta</taxon>
        <taxon>Magnoliopsida</taxon>
        <taxon>eudicotyledons</taxon>
        <taxon>Gunneridae</taxon>
        <taxon>Pentapetalae</taxon>
        <taxon>rosids</taxon>
        <taxon>malvids</taxon>
        <taxon>Brassicales</taxon>
        <taxon>Brassicaceae</taxon>
        <taxon>Coluteocarpeae</taxon>
        <taxon>Noccaea</taxon>
    </lineage>
</organism>
<protein>
    <submittedName>
        <fullName evidence="1">Uncharacterized protein</fullName>
    </submittedName>
</protein>
<proteinExistence type="predicted"/>
<name>A0A1J3DCK6_NOCCA</name>
<reference evidence="1" key="1">
    <citation type="submission" date="2016-07" db="EMBL/GenBank/DDBJ databases">
        <title>De novo transcriptome assembly of four accessions of the metal hyperaccumulator plant Noccaea caerulescens.</title>
        <authorList>
            <person name="Blande D."/>
            <person name="Halimaa P."/>
            <person name="Tervahauta A.I."/>
            <person name="Aarts M.G."/>
            <person name="Karenlampi S.O."/>
        </authorList>
    </citation>
    <scope>NUCLEOTIDE SEQUENCE</scope>
</reference>
<dbReference type="AlphaFoldDB" id="A0A1J3DCK6"/>
<dbReference type="EMBL" id="GEVI01016835">
    <property type="protein sequence ID" value="JAU15485.1"/>
    <property type="molecule type" value="Transcribed_RNA"/>
</dbReference>
<sequence length="75" mass="8543">MLRLHKRISSSQHRGNLNLQIPCWRKPTKNKQSQSLISVDVGVDLYQNVVASNGHTIHSSLLKNHVYLLLLSSLR</sequence>